<dbReference type="PANTHER" id="PTHR30408:SF12">
    <property type="entry name" value="TYPE I RESTRICTION ENZYME MJAVIII SPECIFICITY SUBUNIT"/>
    <property type="match status" value="1"/>
</dbReference>
<keyword evidence="5" id="KW-0378">Hydrolase</keyword>
<proteinExistence type="inferred from homology"/>
<keyword evidence="5" id="KW-0540">Nuclease</keyword>
<dbReference type="InterPro" id="IPR000055">
    <property type="entry name" value="Restrct_endonuc_typeI_TRD"/>
</dbReference>
<evidence type="ECO:0000259" key="4">
    <source>
        <dbReference type="Pfam" id="PF01420"/>
    </source>
</evidence>
<keyword evidence="3" id="KW-0238">DNA-binding</keyword>
<dbReference type="EC" id="3.1.21.-" evidence="5"/>
<keyword evidence="2" id="KW-0680">Restriction system</keyword>
<evidence type="ECO:0000313" key="5">
    <source>
        <dbReference type="EMBL" id="MET8437459.1"/>
    </source>
</evidence>
<dbReference type="Gene3D" id="3.90.220.20">
    <property type="entry name" value="DNA methylase specificity domains"/>
    <property type="match status" value="2"/>
</dbReference>
<dbReference type="SUPFAM" id="SSF116734">
    <property type="entry name" value="DNA methylase specificity domain"/>
    <property type="match status" value="2"/>
</dbReference>
<dbReference type="InterPro" id="IPR052021">
    <property type="entry name" value="Type-I_RS_S_subunit"/>
</dbReference>
<dbReference type="Pfam" id="PF01420">
    <property type="entry name" value="Methylase_S"/>
    <property type="match status" value="1"/>
</dbReference>
<dbReference type="PANTHER" id="PTHR30408">
    <property type="entry name" value="TYPE-1 RESTRICTION ENZYME ECOKI SPECIFICITY PROTEIN"/>
    <property type="match status" value="1"/>
</dbReference>
<dbReference type="InterPro" id="IPR044946">
    <property type="entry name" value="Restrct_endonuc_typeI_TRD_sf"/>
</dbReference>
<gene>
    <name evidence="5" type="ORF">ABZV61_32845</name>
</gene>
<dbReference type="Proteomes" id="UP001550044">
    <property type="component" value="Unassembled WGS sequence"/>
</dbReference>
<evidence type="ECO:0000256" key="2">
    <source>
        <dbReference type="ARBA" id="ARBA00022747"/>
    </source>
</evidence>
<organism evidence="5 6">
    <name type="scientific">Streptomyces sp. 900116325</name>
    <dbReference type="NCBI Taxonomy" id="3154295"/>
    <lineage>
        <taxon>Bacteria</taxon>
        <taxon>Bacillati</taxon>
        <taxon>Actinomycetota</taxon>
        <taxon>Actinomycetes</taxon>
        <taxon>Kitasatosporales</taxon>
        <taxon>Streptomycetaceae</taxon>
        <taxon>Streptomyces</taxon>
    </lineage>
</organism>
<dbReference type="EMBL" id="JBEXIP010000038">
    <property type="protein sequence ID" value="MET8437459.1"/>
    <property type="molecule type" value="Genomic_DNA"/>
</dbReference>
<evidence type="ECO:0000313" key="6">
    <source>
        <dbReference type="Proteomes" id="UP001550044"/>
    </source>
</evidence>
<reference evidence="5 6" key="1">
    <citation type="submission" date="2024-06" db="EMBL/GenBank/DDBJ databases">
        <title>The Natural Products Discovery Center: Release of the First 8490 Sequenced Strains for Exploring Actinobacteria Biosynthetic Diversity.</title>
        <authorList>
            <person name="Kalkreuter E."/>
            <person name="Kautsar S.A."/>
            <person name="Yang D."/>
            <person name="Bader C.D."/>
            <person name="Teijaro C.N."/>
            <person name="Fluegel L."/>
            <person name="Davis C.M."/>
            <person name="Simpson J.R."/>
            <person name="Lauterbach L."/>
            <person name="Steele A.D."/>
            <person name="Gui C."/>
            <person name="Meng S."/>
            <person name="Li G."/>
            <person name="Viehrig K."/>
            <person name="Ye F."/>
            <person name="Su P."/>
            <person name="Kiefer A.F."/>
            <person name="Nichols A."/>
            <person name="Cepeda A.J."/>
            <person name="Yan W."/>
            <person name="Fan B."/>
            <person name="Jiang Y."/>
            <person name="Adhikari A."/>
            <person name="Zheng C.-J."/>
            <person name="Schuster L."/>
            <person name="Cowan T.M."/>
            <person name="Smanski M.J."/>
            <person name="Chevrette M.G."/>
            <person name="De Carvalho L.P.S."/>
            <person name="Shen B."/>
        </authorList>
    </citation>
    <scope>NUCLEOTIDE SEQUENCE [LARGE SCALE GENOMIC DNA]</scope>
    <source>
        <strain evidence="5 6">NPDC005137</strain>
    </source>
</reference>
<sequence>MTWKETRLKHLCADSGQYGLNISADSYAASGTRLIRTSDITVDGAIKDAETGVYVDAVIEPRHQLHPGDILLSRSGTLGRSFLVPRKADGYTFAGFLIRFRPKKGVEPRFVNYATQSARFQGTVHSEAVTSTIQNFNADRYANISMRAPGSDEQRRIADFLDAETARIDRLTLHFRRLADLAAVRGRAVIDDVFSRYPHESMVPVSTVCRAIVDCVNKTAPASSENTPYKMIRTSNIRNGEVDLTDAFSVERSVFHEWNRRGAPRPGDILFTREAPLGQAGMLRTDTQVFLGQRIMLYRANENRLKKELLLYNFLGSHMDRQLRLLGAGSLHEHMRVGDGLKLRIFCPPSAHQDKLVAEIEAGRSQSLRLSDLAERQISLLSERRQAIITAAVTGQFDVSTASGRNVTDGVQ</sequence>
<keyword evidence="6" id="KW-1185">Reference proteome</keyword>
<comment type="caution">
    <text evidence="5">The sequence shown here is derived from an EMBL/GenBank/DDBJ whole genome shotgun (WGS) entry which is preliminary data.</text>
</comment>
<dbReference type="GO" id="GO:0016787">
    <property type="term" value="F:hydrolase activity"/>
    <property type="evidence" value="ECO:0007669"/>
    <property type="project" value="UniProtKB-KW"/>
</dbReference>
<accession>A0ABV2UK50</accession>
<feature type="domain" description="Type I restriction modification DNA specificity" evidence="4">
    <location>
        <begin position="66"/>
        <end position="166"/>
    </location>
</feature>
<dbReference type="GO" id="GO:0004519">
    <property type="term" value="F:endonuclease activity"/>
    <property type="evidence" value="ECO:0007669"/>
    <property type="project" value="UniProtKB-KW"/>
</dbReference>
<name>A0ABV2UK50_9ACTN</name>
<evidence type="ECO:0000256" key="1">
    <source>
        <dbReference type="ARBA" id="ARBA00010923"/>
    </source>
</evidence>
<comment type="similarity">
    <text evidence="1">Belongs to the type-I restriction system S methylase family.</text>
</comment>
<dbReference type="RefSeq" id="WP_356712121.1">
    <property type="nucleotide sequence ID" value="NZ_JBEXIP010000038.1"/>
</dbReference>
<evidence type="ECO:0000256" key="3">
    <source>
        <dbReference type="ARBA" id="ARBA00023125"/>
    </source>
</evidence>
<keyword evidence="5" id="KW-0255">Endonuclease</keyword>
<protein>
    <submittedName>
        <fullName evidence="5">Restriction endonuclease subunit S</fullName>
        <ecNumber evidence="5">3.1.21.-</ecNumber>
    </submittedName>
</protein>